<reference evidence="2 3" key="1">
    <citation type="submission" date="2019-09" db="EMBL/GenBank/DDBJ databases">
        <title>Genome Sequence of Larkinella sp MA1.</title>
        <authorList>
            <person name="Srinivasan S."/>
        </authorList>
    </citation>
    <scope>NUCLEOTIDE SEQUENCE [LARGE SCALE GENOMIC DNA]</scope>
    <source>
        <strain evidence="2 3">MA1</strain>
    </source>
</reference>
<evidence type="ECO:0000313" key="3">
    <source>
        <dbReference type="Proteomes" id="UP000326344"/>
    </source>
</evidence>
<dbReference type="PROSITE" id="PS50930">
    <property type="entry name" value="HTH_LYTTR"/>
    <property type="match status" value="1"/>
</dbReference>
<protein>
    <recommendedName>
        <fullName evidence="1">HTH LytTR-type domain-containing protein</fullName>
    </recommendedName>
</protein>
<dbReference type="InterPro" id="IPR046947">
    <property type="entry name" value="LytR-like"/>
</dbReference>
<organism evidence="2 3">
    <name type="scientific">Larkinella humicola</name>
    <dbReference type="NCBI Taxonomy" id="2607654"/>
    <lineage>
        <taxon>Bacteria</taxon>
        <taxon>Pseudomonadati</taxon>
        <taxon>Bacteroidota</taxon>
        <taxon>Cytophagia</taxon>
        <taxon>Cytophagales</taxon>
        <taxon>Spirosomataceae</taxon>
        <taxon>Larkinella</taxon>
    </lineage>
</organism>
<dbReference type="EMBL" id="VTWS01000008">
    <property type="protein sequence ID" value="KAA9347191.1"/>
    <property type="molecule type" value="Genomic_DNA"/>
</dbReference>
<dbReference type="RefSeq" id="WP_150880769.1">
    <property type="nucleotide sequence ID" value="NZ_VTWS01000008.1"/>
</dbReference>
<comment type="caution">
    <text evidence="2">The sequence shown here is derived from an EMBL/GenBank/DDBJ whole genome shotgun (WGS) entry which is preliminary data.</text>
</comment>
<dbReference type="Pfam" id="PF04397">
    <property type="entry name" value="LytTR"/>
    <property type="match status" value="1"/>
</dbReference>
<dbReference type="Proteomes" id="UP000326344">
    <property type="component" value="Unassembled WGS sequence"/>
</dbReference>
<dbReference type="InterPro" id="IPR007492">
    <property type="entry name" value="LytTR_DNA-bd_dom"/>
</dbReference>
<dbReference type="AlphaFoldDB" id="A0A5N1J891"/>
<dbReference type="GO" id="GO:0003677">
    <property type="term" value="F:DNA binding"/>
    <property type="evidence" value="ECO:0007669"/>
    <property type="project" value="InterPro"/>
</dbReference>
<dbReference type="GO" id="GO:0000156">
    <property type="term" value="F:phosphorelay response regulator activity"/>
    <property type="evidence" value="ECO:0007669"/>
    <property type="project" value="InterPro"/>
</dbReference>
<sequence>MTTNAFESLHCLIYEDTFDAGRWLKHGLPGLSEKPLIRVVSEIGQLEQRLREDDYHLAFLVVSQLEINDFLFIQKLDFCPPFLVCSSNRAVAADAFVLGASGFLSSEIQPKHLSQQIGQLLAKNTMSLGASQRHRLQMPFIFVKSDYKLVRLNFDDILFVEGLGEYLRIYTDTAKYVVLQSFSRLMEVLPTQQFLRIHRSYLVNLYKINFIQNNVVSVGNHQLPISKSQKKPFLELIEQVGLL</sequence>
<dbReference type="PANTHER" id="PTHR37299">
    <property type="entry name" value="TRANSCRIPTIONAL REGULATOR-RELATED"/>
    <property type="match status" value="1"/>
</dbReference>
<dbReference type="SMART" id="SM00850">
    <property type="entry name" value="LytTR"/>
    <property type="match status" value="1"/>
</dbReference>
<name>A0A5N1J891_9BACT</name>
<evidence type="ECO:0000259" key="1">
    <source>
        <dbReference type="PROSITE" id="PS50930"/>
    </source>
</evidence>
<gene>
    <name evidence="2" type="ORF">F0P93_26660</name>
</gene>
<dbReference type="PANTHER" id="PTHR37299:SF1">
    <property type="entry name" value="STAGE 0 SPORULATION PROTEIN A HOMOLOG"/>
    <property type="match status" value="1"/>
</dbReference>
<feature type="domain" description="HTH LytTR-type" evidence="1">
    <location>
        <begin position="141"/>
        <end position="208"/>
    </location>
</feature>
<proteinExistence type="predicted"/>
<accession>A0A5N1J891</accession>
<dbReference type="Gene3D" id="2.40.50.1020">
    <property type="entry name" value="LytTr DNA-binding domain"/>
    <property type="match status" value="1"/>
</dbReference>
<evidence type="ECO:0000313" key="2">
    <source>
        <dbReference type="EMBL" id="KAA9347191.1"/>
    </source>
</evidence>
<keyword evidence="3" id="KW-1185">Reference proteome</keyword>